<gene>
    <name evidence="17" type="primary">CDH23_1</name>
    <name evidence="17" type="ORF">FJT64_027005</name>
</gene>
<dbReference type="Gene3D" id="2.60.40.60">
    <property type="entry name" value="Cadherins"/>
    <property type="match status" value="10"/>
</dbReference>
<keyword evidence="3" id="KW-0245">EGF-like domain</keyword>
<evidence type="ECO:0000256" key="8">
    <source>
        <dbReference type="ARBA" id="ARBA00022889"/>
    </source>
</evidence>
<dbReference type="InterPro" id="IPR002126">
    <property type="entry name" value="Cadherin-like_dom"/>
</dbReference>
<evidence type="ECO:0000256" key="7">
    <source>
        <dbReference type="ARBA" id="ARBA00022837"/>
    </source>
</evidence>
<dbReference type="FunFam" id="2.60.40.60:FF:000098">
    <property type="entry name" value="cadherin-23 isoform X1"/>
    <property type="match status" value="1"/>
</dbReference>
<feature type="domain" description="Cadherin" evidence="16">
    <location>
        <begin position="538"/>
        <end position="658"/>
    </location>
</feature>
<dbReference type="GO" id="GO:0005886">
    <property type="term" value="C:plasma membrane"/>
    <property type="evidence" value="ECO:0007669"/>
    <property type="project" value="UniProtKB-SubCell"/>
</dbReference>
<dbReference type="GO" id="GO:0001736">
    <property type="term" value="P:establishment of planar polarity"/>
    <property type="evidence" value="ECO:0007669"/>
    <property type="project" value="UniProtKB-ARBA"/>
</dbReference>
<evidence type="ECO:0000256" key="15">
    <source>
        <dbReference type="SAM" id="MobiDB-lite"/>
    </source>
</evidence>
<feature type="domain" description="Cadherin" evidence="16">
    <location>
        <begin position="665"/>
        <end position="756"/>
    </location>
</feature>
<evidence type="ECO:0000256" key="1">
    <source>
        <dbReference type="ARBA" id="ARBA00004251"/>
    </source>
</evidence>
<dbReference type="GO" id="GO:0007424">
    <property type="term" value="P:open tracheal system development"/>
    <property type="evidence" value="ECO:0007669"/>
    <property type="project" value="UniProtKB-ARBA"/>
</dbReference>
<feature type="domain" description="Cadherin" evidence="16">
    <location>
        <begin position="74"/>
        <end position="170"/>
    </location>
</feature>
<feature type="domain" description="Cadherin" evidence="16">
    <location>
        <begin position="998"/>
        <end position="1096"/>
    </location>
</feature>
<dbReference type="FunFam" id="2.60.40.60:FF:000118">
    <property type="entry name" value="protocadherin Fat 4"/>
    <property type="match status" value="1"/>
</dbReference>
<dbReference type="SUPFAM" id="SSF49313">
    <property type="entry name" value="Cadherin-like"/>
    <property type="match status" value="10"/>
</dbReference>
<evidence type="ECO:0000259" key="16">
    <source>
        <dbReference type="PROSITE" id="PS50268"/>
    </source>
</evidence>
<dbReference type="EMBL" id="VIIS01001260">
    <property type="protein sequence ID" value="KAF0300496.1"/>
    <property type="molecule type" value="Genomic_DNA"/>
</dbReference>
<sequence length="1265" mass="137739">MNGEVNLVCDSNKTPEACERFDVRGVGLRSGVFIGIVTLREPVDFEAEKHFDLSVRATDNGKRHTRCSIFWPEDGDTGIPRELKLAIIGDNLGYFRLEDPVRGPNGAYSTKLVTGNTTLDRENPDILRNVGLYQFRLEAEEVVPEGGVGEKVVTNVTVVVTDEDDQLPVFNKNQFLVFIPEDTANGTPLPGLEMLVSDSDEGAGSQFDLRLRDVQASEGVFDIFPTSAAGRTPVLIKVTDSSRLNYEQETERQFVFAVVASQGEAEVSATVTVLVTDANDNAPEFDRDSFSFSVPEDAAAGHVLGDVTARDRDSGQLGAVHYRLRGFGAERFHVNKVTGQLSVGQCTFVPCLDYEDQKSYALTVVARDGGNRTSTASVFVDVTDVNDNRPQFAEREYRRTLEDGSDAFFPDFYVKATDTDEDSQSAVTYAIIEGNLNATFVVDPTSGQRVLRVSANDPDASDAELAYYLQEGAADTFQINGRGEISVREGAVLDLERGGQPEYDLIIHAVDRGQPRKTGTAQVTITVGDINDSPPRFEPNSYVEYVPENSQPGRSVVTVAAADPDQTAELRYQLVLPIMARDRAGVTVPANVTDFSRWLAVNARTGEVTVNTTLDHSLAAVLVCQIRVTDVNTELGERSDTAELTVFIQAFSDNKPVFEAPWLPSDPVIGVSVPEEGQSGSTIYTLRAKDPVSGQAVTRYEEIAGSDVDDWFSVDESVGEVMINRRLDFDTMENKRSSQALVLVTVTDINDNQPLFGQKTYEVEVSEETYYPTVIATITARDIDSERGYGNVTFSLAGTTADQFHIEPVAGTLHVARGVRLDRESTPVHLLRVVAQDNPTGDEPPNKSYAQLTVTVTDENDNRPLFSEDGYTAVVAENALPGTAVITVTASDLDEGDSGHVRYSIVDAGTAEGLFDLEPETGALSVLGDLSGKGRTAPYRLSIRAQDQGDDPLLSDVTLEVYIGDVSNNDGIPRFVKPEPGEGGRRLRGMTSSQSCGNLPPGSLVLHARATDPDDPLTPSGHLQYSFLGGDTVSKDGLFSIDSRTGTLRTRASLDREETSEHHLLLQASDRGQPPQQAVRALTVTVRDVDDNEPRFERSKDAPPKELVVTEELEQGSVVTDITAVDGDDGKFGEIHYIITAGDPEGVFTVNRTETNIGQLLVASRLDREERDHYLLTVRCVSETPQGVQRAAYDPEDMSMMQLRIQVLDIDDNPPLFTEDNITTGDEAISALIEALESEESVLARGDVDIVENAGLKLVVEGETV</sequence>
<feature type="compositionally biased region" description="Basic and acidic residues" evidence="15">
    <location>
        <begin position="976"/>
        <end position="985"/>
    </location>
</feature>
<feature type="domain" description="Cadherin" evidence="16">
    <location>
        <begin position="1101"/>
        <end position="1217"/>
    </location>
</feature>
<dbReference type="FunFam" id="2.60.40.60:FF:000020">
    <property type="entry name" value="Dachsous cadherin-related 1b"/>
    <property type="match status" value="1"/>
</dbReference>
<evidence type="ECO:0000313" key="18">
    <source>
        <dbReference type="Proteomes" id="UP000440578"/>
    </source>
</evidence>
<dbReference type="Proteomes" id="UP000440578">
    <property type="component" value="Unassembled WGS sequence"/>
</dbReference>
<protein>
    <submittedName>
        <fullName evidence="17">Cadherin-23</fullName>
    </submittedName>
</protein>
<feature type="domain" description="Cadherin" evidence="16">
    <location>
        <begin position="423"/>
        <end position="537"/>
    </location>
</feature>
<dbReference type="InterPro" id="IPR015919">
    <property type="entry name" value="Cadherin-like_sf"/>
</dbReference>
<evidence type="ECO:0000256" key="13">
    <source>
        <dbReference type="ARBA" id="ARBA00059331"/>
    </source>
</evidence>
<dbReference type="PROSITE" id="PS50268">
    <property type="entry name" value="CADHERIN_2"/>
    <property type="match status" value="10"/>
</dbReference>
<comment type="function">
    <text evidence="13">Cadherins are calcium-dependent cell adhesion proteins. They preferentially interact with themselves in a homophilic manner in connecting cells.</text>
</comment>
<evidence type="ECO:0000256" key="11">
    <source>
        <dbReference type="ARBA" id="ARBA00023157"/>
    </source>
</evidence>
<comment type="subcellular location">
    <subcellularLocation>
        <location evidence="1">Cell membrane</location>
        <topology evidence="1">Single-pass type I membrane protein</topology>
    </subcellularLocation>
</comment>
<dbReference type="PROSITE" id="PS00232">
    <property type="entry name" value="CADHERIN_1"/>
    <property type="match status" value="4"/>
</dbReference>
<evidence type="ECO:0000256" key="6">
    <source>
        <dbReference type="ARBA" id="ARBA00022737"/>
    </source>
</evidence>
<comment type="caution">
    <text evidence="17">The sequence shown here is derived from an EMBL/GenBank/DDBJ whole genome shotgun (WGS) entry which is preliminary data.</text>
</comment>
<dbReference type="SMART" id="SM00112">
    <property type="entry name" value="CA"/>
    <property type="match status" value="9"/>
</dbReference>
<dbReference type="GO" id="GO:0005509">
    <property type="term" value="F:calcium ion binding"/>
    <property type="evidence" value="ECO:0007669"/>
    <property type="project" value="UniProtKB-UniRule"/>
</dbReference>
<feature type="domain" description="Cadherin" evidence="16">
    <location>
        <begin position="757"/>
        <end position="866"/>
    </location>
</feature>
<evidence type="ECO:0000256" key="14">
    <source>
        <dbReference type="PROSITE-ProRule" id="PRU00043"/>
    </source>
</evidence>
<dbReference type="OrthoDB" id="6491773at2759"/>
<keyword evidence="2" id="KW-1003">Cell membrane</keyword>
<keyword evidence="7 14" id="KW-0106">Calcium</keyword>
<keyword evidence="5" id="KW-0732">Signal</keyword>
<organism evidence="17 18">
    <name type="scientific">Amphibalanus amphitrite</name>
    <name type="common">Striped barnacle</name>
    <name type="synonym">Balanus amphitrite</name>
    <dbReference type="NCBI Taxonomy" id="1232801"/>
    <lineage>
        <taxon>Eukaryota</taxon>
        <taxon>Metazoa</taxon>
        <taxon>Ecdysozoa</taxon>
        <taxon>Arthropoda</taxon>
        <taxon>Crustacea</taxon>
        <taxon>Multicrustacea</taxon>
        <taxon>Cirripedia</taxon>
        <taxon>Thoracica</taxon>
        <taxon>Thoracicalcarea</taxon>
        <taxon>Balanomorpha</taxon>
        <taxon>Balanoidea</taxon>
        <taxon>Balanidae</taxon>
        <taxon>Amphibalaninae</taxon>
        <taxon>Amphibalanus</taxon>
    </lineage>
</organism>
<dbReference type="PANTHER" id="PTHR24026:SF126">
    <property type="entry name" value="PROTOCADHERIN FAT 4"/>
    <property type="match status" value="1"/>
</dbReference>
<keyword evidence="9" id="KW-1133">Transmembrane helix</keyword>
<feature type="domain" description="Cadherin" evidence="16">
    <location>
        <begin position="286"/>
        <end position="392"/>
    </location>
</feature>
<keyword evidence="10" id="KW-0472">Membrane</keyword>
<evidence type="ECO:0000256" key="10">
    <source>
        <dbReference type="ARBA" id="ARBA00023136"/>
    </source>
</evidence>
<feature type="domain" description="Cadherin" evidence="16">
    <location>
        <begin position="171"/>
        <end position="285"/>
    </location>
</feature>
<feature type="domain" description="Cadherin" evidence="16">
    <location>
        <begin position="867"/>
        <end position="975"/>
    </location>
</feature>
<evidence type="ECO:0000256" key="2">
    <source>
        <dbReference type="ARBA" id="ARBA00022475"/>
    </source>
</evidence>
<evidence type="ECO:0000313" key="17">
    <source>
        <dbReference type="EMBL" id="KAF0300496.1"/>
    </source>
</evidence>
<keyword evidence="18" id="KW-1185">Reference proteome</keyword>
<keyword evidence="6" id="KW-0677">Repeat</keyword>
<dbReference type="PRINTS" id="PR00205">
    <property type="entry name" value="CADHERIN"/>
</dbReference>
<dbReference type="Pfam" id="PF00028">
    <property type="entry name" value="Cadherin"/>
    <property type="match status" value="6"/>
</dbReference>
<keyword evidence="11" id="KW-1015">Disulfide bond</keyword>
<reference evidence="17 18" key="1">
    <citation type="submission" date="2019-07" db="EMBL/GenBank/DDBJ databases">
        <title>Draft genome assembly of a fouling barnacle, Amphibalanus amphitrite (Darwin, 1854): The first reference genome for Thecostraca.</title>
        <authorList>
            <person name="Kim W."/>
        </authorList>
    </citation>
    <scope>NUCLEOTIDE SEQUENCE [LARGE SCALE GENOMIC DNA]</scope>
    <source>
        <strain evidence="17">SNU_AA5</strain>
        <tissue evidence="17">Soma without cirri and trophi</tissue>
    </source>
</reference>
<dbReference type="FunFam" id="2.60.40.60:FF:000013">
    <property type="entry name" value="Cadherin EGF LAG seven-pass G-type receptor"/>
    <property type="match status" value="1"/>
</dbReference>
<evidence type="ECO:0000256" key="9">
    <source>
        <dbReference type="ARBA" id="ARBA00022989"/>
    </source>
</evidence>
<dbReference type="CDD" id="cd11304">
    <property type="entry name" value="Cadherin_repeat"/>
    <property type="match status" value="10"/>
</dbReference>
<evidence type="ECO:0000256" key="3">
    <source>
        <dbReference type="ARBA" id="ARBA00022536"/>
    </source>
</evidence>
<evidence type="ECO:0000256" key="5">
    <source>
        <dbReference type="ARBA" id="ARBA00022729"/>
    </source>
</evidence>
<dbReference type="InterPro" id="IPR020894">
    <property type="entry name" value="Cadherin_CS"/>
</dbReference>
<dbReference type="FunFam" id="2.60.40.60:FF:000092">
    <property type="entry name" value="Protocadherin 8"/>
    <property type="match status" value="1"/>
</dbReference>
<dbReference type="AlphaFoldDB" id="A0A6A4VZW7"/>
<feature type="region of interest" description="Disordered" evidence="15">
    <location>
        <begin position="973"/>
        <end position="999"/>
    </location>
</feature>
<evidence type="ECO:0000256" key="4">
    <source>
        <dbReference type="ARBA" id="ARBA00022692"/>
    </source>
</evidence>
<name>A0A6A4VZW7_AMPAM</name>
<evidence type="ECO:0000256" key="12">
    <source>
        <dbReference type="ARBA" id="ARBA00023180"/>
    </source>
</evidence>
<keyword evidence="4" id="KW-0812">Transmembrane</keyword>
<dbReference type="GO" id="GO:0030855">
    <property type="term" value="P:epithelial cell differentiation"/>
    <property type="evidence" value="ECO:0007669"/>
    <property type="project" value="UniProtKB-ARBA"/>
</dbReference>
<accession>A0A6A4VZW7</accession>
<dbReference type="GO" id="GO:0007156">
    <property type="term" value="P:homophilic cell adhesion via plasma membrane adhesion molecules"/>
    <property type="evidence" value="ECO:0007669"/>
    <property type="project" value="InterPro"/>
</dbReference>
<keyword evidence="12" id="KW-0325">Glycoprotein</keyword>
<proteinExistence type="predicted"/>
<dbReference type="PANTHER" id="PTHR24026">
    <property type="entry name" value="FAT ATYPICAL CADHERIN-RELATED"/>
    <property type="match status" value="1"/>
</dbReference>
<keyword evidence="8" id="KW-0130">Cell adhesion</keyword>